<reference evidence="3" key="1">
    <citation type="journal article" date="2019" name="Curr. Biol.">
        <title>Genome Sequence of Striga asiatica Provides Insight into the Evolution of Plant Parasitism.</title>
        <authorList>
            <person name="Yoshida S."/>
            <person name="Kim S."/>
            <person name="Wafula E.K."/>
            <person name="Tanskanen J."/>
            <person name="Kim Y.M."/>
            <person name="Honaas L."/>
            <person name="Yang Z."/>
            <person name="Spallek T."/>
            <person name="Conn C.E."/>
            <person name="Ichihashi Y."/>
            <person name="Cheong K."/>
            <person name="Cui S."/>
            <person name="Der J.P."/>
            <person name="Gundlach H."/>
            <person name="Jiao Y."/>
            <person name="Hori C."/>
            <person name="Ishida J.K."/>
            <person name="Kasahara H."/>
            <person name="Kiba T."/>
            <person name="Kim M.S."/>
            <person name="Koo N."/>
            <person name="Laohavisit A."/>
            <person name="Lee Y.H."/>
            <person name="Lumba S."/>
            <person name="McCourt P."/>
            <person name="Mortimer J.C."/>
            <person name="Mutuku J.M."/>
            <person name="Nomura T."/>
            <person name="Sasaki-Sekimoto Y."/>
            <person name="Seto Y."/>
            <person name="Wang Y."/>
            <person name="Wakatake T."/>
            <person name="Sakakibara H."/>
            <person name="Demura T."/>
            <person name="Yamaguchi S."/>
            <person name="Yoneyama K."/>
            <person name="Manabe R.I."/>
            <person name="Nelson D.C."/>
            <person name="Schulman A.H."/>
            <person name="Timko M.P."/>
            <person name="dePamphilis C.W."/>
            <person name="Choi D."/>
            <person name="Shirasu K."/>
        </authorList>
    </citation>
    <scope>NUCLEOTIDE SEQUENCE [LARGE SCALE GENOMIC DNA]</scope>
    <source>
        <strain evidence="3">cv. UVA1</strain>
    </source>
</reference>
<comment type="caution">
    <text evidence="2">The sequence shown here is derived from an EMBL/GenBank/DDBJ whole genome shotgun (WGS) entry which is preliminary data.</text>
</comment>
<protein>
    <submittedName>
        <fullName evidence="2">Anhydro-N-acetylmuramic acid kinase</fullName>
    </submittedName>
</protein>
<keyword evidence="3" id="KW-1185">Reference proteome</keyword>
<keyword evidence="2" id="KW-0808">Transferase</keyword>
<evidence type="ECO:0000313" key="3">
    <source>
        <dbReference type="Proteomes" id="UP000325081"/>
    </source>
</evidence>
<organism evidence="2 3">
    <name type="scientific">Striga asiatica</name>
    <name type="common">Asiatic witchweed</name>
    <name type="synonym">Buchnera asiatica</name>
    <dbReference type="NCBI Taxonomy" id="4170"/>
    <lineage>
        <taxon>Eukaryota</taxon>
        <taxon>Viridiplantae</taxon>
        <taxon>Streptophyta</taxon>
        <taxon>Embryophyta</taxon>
        <taxon>Tracheophyta</taxon>
        <taxon>Spermatophyta</taxon>
        <taxon>Magnoliopsida</taxon>
        <taxon>eudicotyledons</taxon>
        <taxon>Gunneridae</taxon>
        <taxon>Pentapetalae</taxon>
        <taxon>asterids</taxon>
        <taxon>lamiids</taxon>
        <taxon>Lamiales</taxon>
        <taxon>Orobanchaceae</taxon>
        <taxon>Buchnereae</taxon>
        <taxon>Striga</taxon>
    </lineage>
</organism>
<evidence type="ECO:0000256" key="1">
    <source>
        <dbReference type="SAM" id="MobiDB-lite"/>
    </source>
</evidence>
<sequence>MQMKSSNESMRERMYFPFYKGGRERGRIKIGRVKLTVTNPGAEGESAFHKHPQKSHNRSSRYRKSHVLEEKLVYPIVHDLHERGRILSVYLREAELDQLHLETRVHHDCYCQCKARALPVLVEILLHQLRESADERVLAGGRACQLELNLPRLVKKREKISSLEQRFQEIAKSLDFLPVLASGSIFVVGIGRTQAGEHILQLTRSHEHFISRVPTSLVIDRQSFRAAHLKLLLQLHEPLLPRLHVLHAVPHFLHNPTLGIKNRVDNRAQGASQTVADQKLPVEHERILNRKQSPYIVDSSITQRLARGHRVAEGGVGIRVRLHDHVQKLPVNLPVSIDELTSYEDVACGIGRGPEVESEADSARHALDHFENALLLLEISRDTVSLYSVEANYVETRLEVLSKGDESRVLDNVERVIVHYNHFRNLVPATVSVEGDVRDASCPIASLLGRVGREDGGAHFGRGAVWCVLCVLVVVIAEDSGARALGYVALEVASASYFVASAVRERLLALLAAGSSAAGTDCFDGEVFPDDGFLFAAFGGGLLLDVVLGNDFDEVVVLNWMVQDLGLELHFRV</sequence>
<dbReference type="AlphaFoldDB" id="A0A5A7P100"/>
<dbReference type="EMBL" id="BKCP01001002">
    <property type="protein sequence ID" value="GER26287.1"/>
    <property type="molecule type" value="Genomic_DNA"/>
</dbReference>
<dbReference type="GO" id="GO:0016301">
    <property type="term" value="F:kinase activity"/>
    <property type="evidence" value="ECO:0007669"/>
    <property type="project" value="UniProtKB-KW"/>
</dbReference>
<proteinExistence type="predicted"/>
<dbReference type="Proteomes" id="UP000325081">
    <property type="component" value="Unassembled WGS sequence"/>
</dbReference>
<keyword evidence="2" id="KW-0418">Kinase</keyword>
<name>A0A5A7P100_STRAF</name>
<gene>
    <name evidence="2" type="ORF">STAS_01927</name>
</gene>
<feature type="compositionally biased region" description="Basic residues" evidence="1">
    <location>
        <begin position="49"/>
        <end position="62"/>
    </location>
</feature>
<evidence type="ECO:0000313" key="2">
    <source>
        <dbReference type="EMBL" id="GER26287.1"/>
    </source>
</evidence>
<dbReference type="OrthoDB" id="10675848at2759"/>
<accession>A0A5A7P100</accession>
<feature type="region of interest" description="Disordered" evidence="1">
    <location>
        <begin position="41"/>
        <end position="62"/>
    </location>
</feature>